<accession>A0A2P5C5L8</accession>
<proteinExistence type="predicted"/>
<evidence type="ECO:0000313" key="3">
    <source>
        <dbReference type="Proteomes" id="UP000237105"/>
    </source>
</evidence>
<dbReference type="EMBL" id="JXTB01000172">
    <property type="protein sequence ID" value="PON56343.1"/>
    <property type="molecule type" value="Genomic_DNA"/>
</dbReference>
<comment type="caution">
    <text evidence="2">The sequence shown here is derived from an EMBL/GenBank/DDBJ whole genome shotgun (WGS) entry which is preliminary data.</text>
</comment>
<gene>
    <name evidence="2" type="ORF">PanWU01x14_181740</name>
</gene>
<sequence>NLAVRGGARRDGSPSSAHSGGRNLARQQWSIVVEWLDLTAEDLVFESSEGIG</sequence>
<evidence type="ECO:0000313" key="2">
    <source>
        <dbReference type="EMBL" id="PON56343.1"/>
    </source>
</evidence>
<reference evidence="3" key="1">
    <citation type="submission" date="2016-06" db="EMBL/GenBank/DDBJ databases">
        <title>Parallel loss of symbiosis genes in relatives of nitrogen-fixing non-legume Parasponia.</title>
        <authorList>
            <person name="Van Velzen R."/>
            <person name="Holmer R."/>
            <person name="Bu F."/>
            <person name="Rutten L."/>
            <person name="Van Zeijl A."/>
            <person name="Liu W."/>
            <person name="Santuari L."/>
            <person name="Cao Q."/>
            <person name="Sharma T."/>
            <person name="Shen D."/>
            <person name="Roswanjaya Y."/>
            <person name="Wardhani T."/>
            <person name="Kalhor M.S."/>
            <person name="Jansen J."/>
            <person name="Van den Hoogen J."/>
            <person name="Gungor B."/>
            <person name="Hartog M."/>
            <person name="Hontelez J."/>
            <person name="Verver J."/>
            <person name="Yang W.-C."/>
            <person name="Schijlen E."/>
            <person name="Repin R."/>
            <person name="Schilthuizen M."/>
            <person name="Schranz E."/>
            <person name="Heidstra R."/>
            <person name="Miyata K."/>
            <person name="Fedorova E."/>
            <person name="Kohlen W."/>
            <person name="Bisseling T."/>
            <person name="Smit S."/>
            <person name="Geurts R."/>
        </authorList>
    </citation>
    <scope>NUCLEOTIDE SEQUENCE [LARGE SCALE GENOMIC DNA]</scope>
    <source>
        <strain evidence="3">cv. WU1-14</strain>
    </source>
</reference>
<protein>
    <submittedName>
        <fullName evidence="2">Uncharacterized protein</fullName>
    </submittedName>
</protein>
<feature type="non-terminal residue" evidence="2">
    <location>
        <position position="1"/>
    </location>
</feature>
<evidence type="ECO:0000256" key="1">
    <source>
        <dbReference type="SAM" id="MobiDB-lite"/>
    </source>
</evidence>
<name>A0A2P5C5L8_PARAD</name>
<dbReference type="Proteomes" id="UP000237105">
    <property type="component" value="Unassembled WGS sequence"/>
</dbReference>
<dbReference type="AlphaFoldDB" id="A0A2P5C5L8"/>
<feature type="region of interest" description="Disordered" evidence="1">
    <location>
        <begin position="1"/>
        <end position="23"/>
    </location>
</feature>
<organism evidence="2 3">
    <name type="scientific">Parasponia andersonii</name>
    <name type="common">Sponia andersonii</name>
    <dbReference type="NCBI Taxonomy" id="3476"/>
    <lineage>
        <taxon>Eukaryota</taxon>
        <taxon>Viridiplantae</taxon>
        <taxon>Streptophyta</taxon>
        <taxon>Embryophyta</taxon>
        <taxon>Tracheophyta</taxon>
        <taxon>Spermatophyta</taxon>
        <taxon>Magnoliopsida</taxon>
        <taxon>eudicotyledons</taxon>
        <taxon>Gunneridae</taxon>
        <taxon>Pentapetalae</taxon>
        <taxon>rosids</taxon>
        <taxon>fabids</taxon>
        <taxon>Rosales</taxon>
        <taxon>Cannabaceae</taxon>
        <taxon>Parasponia</taxon>
    </lineage>
</organism>
<keyword evidence="3" id="KW-1185">Reference proteome</keyword>